<keyword evidence="2" id="KW-1185">Reference proteome</keyword>
<dbReference type="SUPFAM" id="SSF89392">
    <property type="entry name" value="Prokaryotic lipoproteins and lipoprotein localization factors"/>
    <property type="match status" value="1"/>
</dbReference>
<accession>A0A1I0L587</accession>
<dbReference type="Gene3D" id="2.50.20.20">
    <property type="match status" value="1"/>
</dbReference>
<dbReference type="AlphaFoldDB" id="A0A1I0L587"/>
<evidence type="ECO:0000313" key="2">
    <source>
        <dbReference type="Proteomes" id="UP000199361"/>
    </source>
</evidence>
<reference evidence="1 2" key="1">
    <citation type="submission" date="2016-10" db="EMBL/GenBank/DDBJ databases">
        <authorList>
            <person name="de Groot N.N."/>
        </authorList>
    </citation>
    <scope>NUCLEOTIDE SEQUENCE [LARGE SCALE GENOMIC DNA]</scope>
    <source>
        <strain evidence="1 2">CGMCC 4.5598</strain>
    </source>
</reference>
<dbReference type="Proteomes" id="UP000199361">
    <property type="component" value="Unassembled WGS sequence"/>
</dbReference>
<evidence type="ECO:0000313" key="1">
    <source>
        <dbReference type="EMBL" id="SEU34914.1"/>
    </source>
</evidence>
<proteinExistence type="predicted"/>
<dbReference type="EMBL" id="FOHX01000012">
    <property type="protein sequence ID" value="SEU34914.1"/>
    <property type="molecule type" value="Genomic_DNA"/>
</dbReference>
<gene>
    <name evidence="1" type="ORF">SAMN05421811_112143</name>
</gene>
<name>A0A1I0L587_9ACTN</name>
<protein>
    <submittedName>
        <fullName evidence="1">Uncharacterized protein</fullName>
    </submittedName>
</protein>
<dbReference type="STRING" id="568860.SAMN05421811_112143"/>
<dbReference type="RefSeq" id="WP_177240977.1">
    <property type="nucleotide sequence ID" value="NZ_FOHX01000012.1"/>
</dbReference>
<sequence>MEIILGDDRRMKRMSAVLAMAGLLSVTIPGGAVHAAPASETLGSVVKAIKKEFAKKSGVRFSVVRRGGPPGTWDIKASGAYRFRVSGVYAADTTTISQEARGTSRTREISIGRKFYSQSYVRSKDGKYPYKSPSRVGDWTYAQNLAGVIWGKDLINGINPGFLELGASHDATSADGGTFEGVKTTLHSGTVTVPKVGERQAGMYFETREEELAYGGPITWKLWVGPDHLPRRFHAVMRLTQVEGGATYTVTMNMIYRGWGEPVRITAPPKHLVSDDW</sequence>
<organism evidence="1 2">
    <name type="scientific">Nonomuraea wenchangensis</name>
    <dbReference type="NCBI Taxonomy" id="568860"/>
    <lineage>
        <taxon>Bacteria</taxon>
        <taxon>Bacillati</taxon>
        <taxon>Actinomycetota</taxon>
        <taxon>Actinomycetes</taxon>
        <taxon>Streptosporangiales</taxon>
        <taxon>Streptosporangiaceae</taxon>
        <taxon>Nonomuraea</taxon>
    </lineage>
</organism>
<dbReference type="InterPro" id="IPR029046">
    <property type="entry name" value="LolA/LolB/LppX"/>
</dbReference>